<gene>
    <name evidence="3" type="ORF">H1164_08925</name>
</gene>
<reference evidence="3 4" key="1">
    <citation type="submission" date="2020-07" db="EMBL/GenBank/DDBJ databases">
        <authorList>
            <person name="Feng H."/>
        </authorList>
    </citation>
    <scope>NUCLEOTIDE SEQUENCE [LARGE SCALE GENOMIC DNA]</scope>
    <source>
        <strain evidence="4">s-11</strain>
    </source>
</reference>
<dbReference type="GO" id="GO:0047429">
    <property type="term" value="F:nucleoside triphosphate diphosphatase activity"/>
    <property type="evidence" value="ECO:0007669"/>
    <property type="project" value="InterPro"/>
</dbReference>
<evidence type="ECO:0000313" key="4">
    <source>
        <dbReference type="Proteomes" id="UP000530514"/>
    </source>
</evidence>
<dbReference type="RefSeq" id="WP_033099829.1">
    <property type="nucleotide sequence ID" value="NZ_JACEIP010000011.1"/>
</dbReference>
<evidence type="ECO:0000256" key="2">
    <source>
        <dbReference type="ARBA" id="ARBA00022801"/>
    </source>
</evidence>
<organism evidence="3 4">
    <name type="scientific">Thermoactinomyces daqus</name>
    <dbReference type="NCBI Taxonomy" id="1329516"/>
    <lineage>
        <taxon>Bacteria</taxon>
        <taxon>Bacillati</taxon>
        <taxon>Bacillota</taxon>
        <taxon>Bacilli</taxon>
        <taxon>Bacillales</taxon>
        <taxon>Thermoactinomycetaceae</taxon>
        <taxon>Thermoactinomyces</taxon>
    </lineage>
</organism>
<dbReference type="InterPro" id="IPR002637">
    <property type="entry name" value="RdgB/HAM1"/>
</dbReference>
<dbReference type="GO" id="GO:0009143">
    <property type="term" value="P:nucleoside triphosphate catabolic process"/>
    <property type="evidence" value="ECO:0007669"/>
    <property type="project" value="InterPro"/>
</dbReference>
<dbReference type="AlphaFoldDB" id="A0A7W1XAC1"/>
<dbReference type="SUPFAM" id="SSF52972">
    <property type="entry name" value="ITPase-like"/>
    <property type="match status" value="1"/>
</dbReference>
<keyword evidence="4" id="KW-1185">Reference proteome</keyword>
<protein>
    <submittedName>
        <fullName evidence="3">Non-canonical purine NTP pyrophosphatase</fullName>
    </submittedName>
</protein>
<dbReference type="Gene3D" id="3.90.950.10">
    <property type="match status" value="1"/>
</dbReference>
<dbReference type="EMBL" id="JACEIP010000011">
    <property type="protein sequence ID" value="MBA4543025.1"/>
    <property type="molecule type" value="Genomic_DNA"/>
</dbReference>
<dbReference type="Proteomes" id="UP000530514">
    <property type="component" value="Unassembled WGS sequence"/>
</dbReference>
<dbReference type="InterPro" id="IPR029001">
    <property type="entry name" value="ITPase-like_fam"/>
</dbReference>
<proteinExistence type="inferred from homology"/>
<dbReference type="CDD" id="cd00515">
    <property type="entry name" value="HAM1"/>
    <property type="match status" value="1"/>
</dbReference>
<dbReference type="PANTHER" id="PTHR11067:SF9">
    <property type="entry name" value="INOSINE TRIPHOSPHATE PYROPHOSPHATASE"/>
    <property type="match status" value="1"/>
</dbReference>
<dbReference type="PANTHER" id="PTHR11067">
    <property type="entry name" value="INOSINE TRIPHOSPHATE PYROPHOSPHATASE/HAM1 PROTEIN"/>
    <property type="match status" value="1"/>
</dbReference>
<evidence type="ECO:0000256" key="1">
    <source>
        <dbReference type="ARBA" id="ARBA00008023"/>
    </source>
</evidence>
<dbReference type="GO" id="GO:0005737">
    <property type="term" value="C:cytoplasm"/>
    <property type="evidence" value="ECO:0007669"/>
    <property type="project" value="TreeGrafter"/>
</dbReference>
<evidence type="ECO:0000313" key="3">
    <source>
        <dbReference type="EMBL" id="MBA4543025.1"/>
    </source>
</evidence>
<accession>A0A7W1XAC1</accession>
<comment type="caution">
    <text evidence="3">The sequence shown here is derived from an EMBL/GenBank/DDBJ whole genome shotgun (WGS) entry which is preliminary data.</text>
</comment>
<name>A0A7W1XAC1_9BACL</name>
<dbReference type="Pfam" id="PF01725">
    <property type="entry name" value="Ham1p_like"/>
    <property type="match status" value="1"/>
</dbReference>
<dbReference type="OrthoDB" id="9795331at2"/>
<sequence>MKIFFATQNTGKLAEAREILSPFGFEVESIDLPLDEPDAGTVTEVARIKLEQAAVSGSGPIMVDDAGLYLAAYPGFPGVLTKRVFERIGYRGIAKLLAGEDRRAWFEGAVGVSWRGKQKVFTGKTRGVILEEWPERIKPEPGFPFDPIFLPDGATKVLKDMTSAERMHYSYRRKALEKMVNWLKETEQVD</sequence>
<comment type="similarity">
    <text evidence="1">Belongs to the HAM1 NTPase family.</text>
</comment>
<keyword evidence="2" id="KW-0378">Hydrolase</keyword>